<feature type="transmembrane region" description="Helical" evidence="5">
    <location>
        <begin position="192"/>
        <end position="217"/>
    </location>
</feature>
<dbReference type="PANTHER" id="PTHR43483">
    <property type="entry name" value="MEMBRANE TRANSPORTER PROTEIN HI_0806-RELATED"/>
    <property type="match status" value="1"/>
</dbReference>
<comment type="subcellular location">
    <subcellularLocation>
        <location evidence="5">Cell membrane</location>
        <topology evidence="5">Multi-pass membrane protein</topology>
    </subcellularLocation>
    <subcellularLocation>
        <location evidence="1">Membrane</location>
        <topology evidence="1">Multi-pass membrane protein</topology>
    </subcellularLocation>
</comment>
<gene>
    <name evidence="6" type="ORF">SULYE_1024</name>
</gene>
<comment type="similarity">
    <text evidence="5">Belongs to the 4-toluene sulfonate uptake permease (TSUP) (TC 2.A.102) family.</text>
</comment>
<evidence type="ECO:0000256" key="1">
    <source>
        <dbReference type="ARBA" id="ARBA00004141"/>
    </source>
</evidence>
<keyword evidence="2 5" id="KW-0812">Transmembrane</keyword>
<dbReference type="InterPro" id="IPR002781">
    <property type="entry name" value="TM_pro_TauE-like"/>
</dbReference>
<evidence type="ECO:0000256" key="5">
    <source>
        <dbReference type="RuleBase" id="RU363041"/>
    </source>
</evidence>
<keyword evidence="5" id="KW-1003">Cell membrane</keyword>
<dbReference type="RefSeq" id="WP_007547050.1">
    <property type="nucleotide sequence ID" value="NZ_ABZS01000090.1"/>
</dbReference>
<dbReference type="EMBL" id="ABZS01000090">
    <property type="protein sequence ID" value="EEP60481.1"/>
    <property type="molecule type" value="Genomic_DNA"/>
</dbReference>
<evidence type="ECO:0000256" key="2">
    <source>
        <dbReference type="ARBA" id="ARBA00022692"/>
    </source>
</evidence>
<evidence type="ECO:0000256" key="3">
    <source>
        <dbReference type="ARBA" id="ARBA00022989"/>
    </source>
</evidence>
<comment type="caution">
    <text evidence="6">The sequence shown here is derived from an EMBL/GenBank/DDBJ whole genome shotgun (WGS) entry which is preliminary data.</text>
</comment>
<keyword evidence="7" id="KW-1185">Reference proteome</keyword>
<feature type="non-terminal residue" evidence="6">
    <location>
        <position position="1"/>
    </location>
</feature>
<feature type="transmembrane region" description="Helical" evidence="5">
    <location>
        <begin position="250"/>
        <end position="268"/>
    </location>
</feature>
<keyword evidence="4 5" id="KW-0472">Membrane</keyword>
<keyword evidence="3 5" id="KW-1133">Transmembrane helix</keyword>
<organism evidence="6 7">
    <name type="scientific">Sulfurihydrogenibium yellowstonense SS-5</name>
    <dbReference type="NCBI Taxonomy" id="432331"/>
    <lineage>
        <taxon>Bacteria</taxon>
        <taxon>Pseudomonadati</taxon>
        <taxon>Aquificota</taxon>
        <taxon>Aquificia</taxon>
        <taxon>Aquificales</taxon>
        <taxon>Hydrogenothermaceae</taxon>
        <taxon>Sulfurihydrogenibium</taxon>
    </lineage>
</organism>
<dbReference type="Proteomes" id="UP000005540">
    <property type="component" value="Unassembled WGS sequence"/>
</dbReference>
<sequence length="333" mass="36304">TEINVIEVLILGIVVGVLSGMLGIGGGIILNPILIKMGIPSVVVVGTSISQMIGASLSGFLNYLKSGKVDTKMGKYVVVYGVIGGFIGVLLINYLKQSGDVKRFILLVYTVYLFLLGSFIFYESFKNKEKHEHKAPEFIKNLPFKKDFNVGQVSLIVPAGIGLLSGFLAAVMGIGGGNLVVPALMYLAGYDVVSAIAISVFQMVFITSFLSFLHSYFNHGVDIILGLILLVGSSFGAVFGSILGQKIKRFYLKVFLAVLMLIVATYSLKQFLSTKQKEIFSLVPDNFFANLLTNYPLVYSILVIVISLVVGYIISIITMRAKDYIMKKFLNKS</sequence>
<evidence type="ECO:0000313" key="7">
    <source>
        <dbReference type="Proteomes" id="UP000005540"/>
    </source>
</evidence>
<accession>C4FKC4</accession>
<dbReference type="OrthoDB" id="9780109at2"/>
<reference evidence="6 7" key="1">
    <citation type="submission" date="2009-04" db="EMBL/GenBank/DDBJ databases">
        <authorList>
            <person name="Reysenbach A.-L."/>
            <person name="Heidelberg J.F."/>
            <person name="Nelson W.C."/>
        </authorList>
    </citation>
    <scope>NUCLEOTIDE SEQUENCE [LARGE SCALE GENOMIC DNA]</scope>
    <source>
        <strain evidence="6 7">SS-5</strain>
    </source>
</reference>
<evidence type="ECO:0000313" key="6">
    <source>
        <dbReference type="EMBL" id="EEP60481.1"/>
    </source>
</evidence>
<evidence type="ECO:0000256" key="4">
    <source>
        <dbReference type="ARBA" id="ARBA00023136"/>
    </source>
</evidence>
<dbReference type="GO" id="GO:0005886">
    <property type="term" value="C:plasma membrane"/>
    <property type="evidence" value="ECO:0007669"/>
    <property type="project" value="UniProtKB-SubCell"/>
</dbReference>
<feature type="transmembrane region" description="Helical" evidence="5">
    <location>
        <begin position="104"/>
        <end position="122"/>
    </location>
</feature>
<feature type="transmembrane region" description="Helical" evidence="5">
    <location>
        <begin position="6"/>
        <end position="30"/>
    </location>
</feature>
<feature type="transmembrane region" description="Helical" evidence="5">
    <location>
        <begin position="223"/>
        <end position="243"/>
    </location>
</feature>
<feature type="transmembrane region" description="Helical" evidence="5">
    <location>
        <begin position="76"/>
        <end position="95"/>
    </location>
</feature>
<feature type="transmembrane region" description="Helical" evidence="5">
    <location>
        <begin position="297"/>
        <end position="319"/>
    </location>
</feature>
<feature type="transmembrane region" description="Helical" evidence="5">
    <location>
        <begin position="42"/>
        <end position="64"/>
    </location>
</feature>
<feature type="transmembrane region" description="Helical" evidence="5">
    <location>
        <begin position="155"/>
        <end position="180"/>
    </location>
</feature>
<dbReference type="PANTHER" id="PTHR43483:SF3">
    <property type="entry name" value="MEMBRANE TRANSPORTER PROTEIN HI_0806-RELATED"/>
    <property type="match status" value="1"/>
</dbReference>
<dbReference type="AlphaFoldDB" id="C4FKC4"/>
<dbReference type="Pfam" id="PF01925">
    <property type="entry name" value="TauE"/>
    <property type="match status" value="1"/>
</dbReference>
<name>C4FKC4_9AQUI</name>
<protein>
    <recommendedName>
        <fullName evidence="5">Probable membrane transporter protein</fullName>
    </recommendedName>
</protein>
<proteinExistence type="inferred from homology"/>